<evidence type="ECO:0000313" key="4">
    <source>
        <dbReference type="Proteomes" id="UP000403266"/>
    </source>
</evidence>
<protein>
    <submittedName>
        <fullName evidence="3">Transposase</fullName>
    </submittedName>
</protein>
<dbReference type="AlphaFoldDB" id="A0A5N7MX84"/>
<dbReference type="EMBL" id="VOSK01000743">
    <property type="protein sequence ID" value="MPR31508.1"/>
    <property type="molecule type" value="Genomic_DNA"/>
</dbReference>
<accession>A0A5N7MX84</accession>
<comment type="caution">
    <text evidence="3">The sequence shown here is derived from an EMBL/GenBank/DDBJ whole genome shotgun (WGS) entry which is preliminary data.</text>
</comment>
<keyword evidence="4" id="KW-1185">Reference proteome</keyword>
<evidence type="ECO:0000313" key="3">
    <source>
        <dbReference type="EMBL" id="MPR31508.1"/>
    </source>
</evidence>
<gene>
    <name evidence="3" type="ORF">FS320_43345</name>
</gene>
<dbReference type="Proteomes" id="UP000403266">
    <property type="component" value="Unassembled WGS sequence"/>
</dbReference>
<feature type="domain" description="Cas12f1-like TNB" evidence="2">
    <location>
        <begin position="28"/>
        <end position="85"/>
    </location>
</feature>
<proteinExistence type="predicted"/>
<dbReference type="GO" id="GO:0003677">
    <property type="term" value="F:DNA binding"/>
    <property type="evidence" value="ECO:0007669"/>
    <property type="project" value="UniProtKB-KW"/>
</dbReference>
<dbReference type="Pfam" id="PF07282">
    <property type="entry name" value="Cas12f1-like_TNB"/>
    <property type="match status" value="1"/>
</dbReference>
<name>A0A5N7MX84_9HYPH</name>
<evidence type="ECO:0000256" key="1">
    <source>
        <dbReference type="ARBA" id="ARBA00023125"/>
    </source>
</evidence>
<dbReference type="OrthoDB" id="7593314at2"/>
<keyword evidence="1" id="KW-0238">DNA-binding</keyword>
<sequence>MADRIGRREGDARCELVHAAQLPEVHSDHAGVALAEVNEAYTTQTCTECDALSGPHGREGLAVRQWVCSDCGAVHDRDRNAALNIARLGCETLGLKGPGSRVL</sequence>
<dbReference type="InterPro" id="IPR010095">
    <property type="entry name" value="Cas12f1-like_TNB"/>
</dbReference>
<organism evidence="3 4">
    <name type="scientific">Microvirga tunisiensis</name>
    <dbReference type="NCBI Taxonomy" id="2108360"/>
    <lineage>
        <taxon>Bacteria</taxon>
        <taxon>Pseudomonadati</taxon>
        <taxon>Pseudomonadota</taxon>
        <taxon>Alphaproteobacteria</taxon>
        <taxon>Hyphomicrobiales</taxon>
        <taxon>Methylobacteriaceae</taxon>
        <taxon>Microvirga</taxon>
    </lineage>
</organism>
<reference evidence="3 4" key="1">
    <citation type="journal article" date="2019" name="Syst. Appl. Microbiol.">
        <title>Microvirga tunisiensis sp. nov., a root nodule symbiotic bacterium isolated from Lupinus micranthus and L. luteus grown in Northern Tunisia.</title>
        <authorList>
            <person name="Msaddak A."/>
            <person name="Rejili M."/>
            <person name="Duran D."/>
            <person name="Mars M."/>
            <person name="Palacios J.M."/>
            <person name="Ruiz-Argueso T."/>
            <person name="Rey L."/>
            <person name="Imperial J."/>
        </authorList>
    </citation>
    <scope>NUCLEOTIDE SEQUENCE [LARGE SCALE GENOMIC DNA]</scope>
    <source>
        <strain evidence="3 4">Lmie10</strain>
    </source>
</reference>
<evidence type="ECO:0000259" key="2">
    <source>
        <dbReference type="Pfam" id="PF07282"/>
    </source>
</evidence>